<proteinExistence type="predicted"/>
<name>C5BS77_TERTT</name>
<dbReference type="EMBL" id="CP001614">
    <property type="protein sequence ID" value="ACR11617.1"/>
    <property type="molecule type" value="Genomic_DNA"/>
</dbReference>
<gene>
    <name evidence="1" type="ordered locus">TERTU_3693</name>
</gene>
<dbReference type="AlphaFoldDB" id="C5BS77"/>
<evidence type="ECO:0000313" key="2">
    <source>
        <dbReference type="Proteomes" id="UP000009080"/>
    </source>
</evidence>
<dbReference type="KEGG" id="ttu:TERTU_3693"/>
<organism evidence="1 2">
    <name type="scientific">Teredinibacter turnerae (strain ATCC 39867 / T7901)</name>
    <dbReference type="NCBI Taxonomy" id="377629"/>
    <lineage>
        <taxon>Bacteria</taxon>
        <taxon>Pseudomonadati</taxon>
        <taxon>Pseudomonadota</taxon>
        <taxon>Gammaproteobacteria</taxon>
        <taxon>Cellvibrionales</taxon>
        <taxon>Cellvibrionaceae</taxon>
        <taxon>Teredinibacter</taxon>
    </lineage>
</organism>
<dbReference type="HOGENOM" id="CLU_3223168_0_0_6"/>
<accession>C5BS77</accession>
<sequence length="44" mass="4916">MKYKQVCSAVWLSIDTDSTRESGAVLGCGVREIILTVYILIKRV</sequence>
<dbReference type="Proteomes" id="UP000009080">
    <property type="component" value="Chromosome"/>
</dbReference>
<evidence type="ECO:0000313" key="1">
    <source>
        <dbReference type="EMBL" id="ACR11617.1"/>
    </source>
</evidence>
<keyword evidence="2" id="KW-1185">Reference proteome</keyword>
<protein>
    <submittedName>
        <fullName evidence="1">Uncharacterized protein</fullName>
    </submittedName>
</protein>
<reference evidence="1 2" key="1">
    <citation type="journal article" date="2009" name="PLoS ONE">
        <title>The complete genome of Teredinibacter turnerae T7901: an intracellular endosymbiont of marine wood-boring bivalves (shipworms).</title>
        <authorList>
            <person name="Yang J.C."/>
            <person name="Madupu R."/>
            <person name="Durkin A.S."/>
            <person name="Ekborg N.A."/>
            <person name="Pedamallu C.S."/>
            <person name="Hostetler J.B."/>
            <person name="Radune D."/>
            <person name="Toms B.S."/>
            <person name="Henrissat B."/>
            <person name="Coutinho P.M."/>
            <person name="Schwarz S."/>
            <person name="Field L."/>
            <person name="Trindade-Silva A.E."/>
            <person name="Soares C.A.G."/>
            <person name="Elshahawi S."/>
            <person name="Hanora A."/>
            <person name="Schmidt E.W."/>
            <person name="Haygood M.G."/>
            <person name="Posfai J."/>
            <person name="Benner J."/>
            <person name="Madinger C."/>
            <person name="Nove J."/>
            <person name="Anton B."/>
            <person name="Chaudhary K."/>
            <person name="Foster J."/>
            <person name="Holman A."/>
            <person name="Kumar S."/>
            <person name="Lessard P.A."/>
            <person name="Luyten Y.A."/>
            <person name="Slatko B."/>
            <person name="Wood N."/>
            <person name="Wu B."/>
            <person name="Teplitski M."/>
            <person name="Mougous J.D."/>
            <person name="Ward N."/>
            <person name="Eisen J.A."/>
            <person name="Badger J.H."/>
            <person name="Distel D.L."/>
        </authorList>
    </citation>
    <scope>NUCLEOTIDE SEQUENCE [LARGE SCALE GENOMIC DNA]</scope>
    <source>
        <strain evidence="2">ATCC 39867 / T7901</strain>
    </source>
</reference>